<comment type="caution">
    <text evidence="3">The sequence shown here is derived from an EMBL/GenBank/DDBJ whole genome shotgun (WGS) entry which is preliminary data.</text>
</comment>
<evidence type="ECO:0000256" key="2">
    <source>
        <dbReference type="SAM" id="SignalP"/>
    </source>
</evidence>
<protein>
    <submittedName>
        <fullName evidence="3">TIGR03745 family integrating conjugative element membrane protein</fullName>
    </submittedName>
</protein>
<feature type="transmembrane region" description="Helical" evidence="1">
    <location>
        <begin position="43"/>
        <end position="70"/>
    </location>
</feature>
<feature type="transmembrane region" description="Helical" evidence="1">
    <location>
        <begin position="91"/>
        <end position="113"/>
    </location>
</feature>
<dbReference type="AlphaFoldDB" id="A0A3A6QLL1"/>
<keyword evidence="1" id="KW-1133">Transmembrane helix</keyword>
<evidence type="ECO:0000313" key="4">
    <source>
        <dbReference type="Proteomes" id="UP000273252"/>
    </source>
</evidence>
<gene>
    <name evidence="3" type="ORF">DZ860_16880</name>
</gene>
<dbReference type="NCBIfam" id="TIGR03745">
    <property type="entry name" value="conj_TIGR03745"/>
    <property type="match status" value="1"/>
</dbReference>
<keyword evidence="2" id="KW-0732">Signal</keyword>
<sequence>MNNIIHFPLLNRCFAVFFLAMGAKAHAKIPQNQDPSQGQSDNILTMVLYFAYDILLIGGSIFIAFCAIYFMGHMWDMYKKTREKQATKQDLLSDGVIGAVLLLFSIWGLNFGLGVLEK</sequence>
<evidence type="ECO:0000256" key="1">
    <source>
        <dbReference type="SAM" id="Phobius"/>
    </source>
</evidence>
<name>A0A3A6QLL1_9VIBR</name>
<dbReference type="OrthoDB" id="5874616at2"/>
<keyword evidence="4" id="KW-1185">Reference proteome</keyword>
<accession>A0A3A6QLL1</accession>
<feature type="signal peptide" evidence="2">
    <location>
        <begin position="1"/>
        <end position="27"/>
    </location>
</feature>
<dbReference type="RefSeq" id="WP_120033654.1">
    <property type="nucleotide sequence ID" value="NZ_QVMU01000019.1"/>
</dbReference>
<proteinExistence type="predicted"/>
<dbReference type="InterPro" id="IPR021356">
    <property type="entry name" value="Integr_conj_element_PFL4702"/>
</dbReference>
<keyword evidence="1" id="KW-0812">Transmembrane</keyword>
<dbReference type="Pfam" id="PF11190">
    <property type="entry name" value="DUF2976"/>
    <property type="match status" value="1"/>
</dbReference>
<feature type="chain" id="PRO_5017468568" evidence="2">
    <location>
        <begin position="28"/>
        <end position="118"/>
    </location>
</feature>
<dbReference type="EMBL" id="QVMU01000019">
    <property type="protein sequence ID" value="RJX68668.1"/>
    <property type="molecule type" value="Genomic_DNA"/>
</dbReference>
<dbReference type="Proteomes" id="UP000273252">
    <property type="component" value="Unassembled WGS sequence"/>
</dbReference>
<evidence type="ECO:0000313" key="3">
    <source>
        <dbReference type="EMBL" id="RJX68668.1"/>
    </source>
</evidence>
<reference evidence="3 4" key="1">
    <citation type="submission" date="2018-08" db="EMBL/GenBank/DDBJ databases">
        <title>Vibrio isolated from the Eastern China Marginal Seas.</title>
        <authorList>
            <person name="Li Y."/>
        </authorList>
    </citation>
    <scope>NUCLEOTIDE SEQUENCE [LARGE SCALE GENOMIC DNA]</scope>
    <source>
        <strain evidence="3 4">BEI233</strain>
    </source>
</reference>
<organism evidence="3 4">
    <name type="scientific">Vibrio sinensis</name>
    <dbReference type="NCBI Taxonomy" id="2302434"/>
    <lineage>
        <taxon>Bacteria</taxon>
        <taxon>Pseudomonadati</taxon>
        <taxon>Pseudomonadota</taxon>
        <taxon>Gammaproteobacteria</taxon>
        <taxon>Vibrionales</taxon>
        <taxon>Vibrionaceae</taxon>
        <taxon>Vibrio</taxon>
    </lineage>
</organism>
<keyword evidence="1" id="KW-0472">Membrane</keyword>